<accession>A0A4Y2RA59</accession>
<dbReference type="EMBL" id="BGPR01016353">
    <property type="protein sequence ID" value="GBN72674.1"/>
    <property type="molecule type" value="Genomic_DNA"/>
</dbReference>
<reference evidence="2 3" key="1">
    <citation type="journal article" date="2019" name="Sci. Rep.">
        <title>Orb-weaving spider Araneus ventricosus genome elucidates the spidroin gene catalogue.</title>
        <authorList>
            <person name="Kono N."/>
            <person name="Nakamura H."/>
            <person name="Ohtoshi R."/>
            <person name="Moran D.A.P."/>
            <person name="Shinohara A."/>
            <person name="Yoshida Y."/>
            <person name="Fujiwara M."/>
            <person name="Mori M."/>
            <person name="Tomita M."/>
            <person name="Arakawa K."/>
        </authorList>
    </citation>
    <scope>NUCLEOTIDE SEQUENCE [LARGE SCALE GENOMIC DNA]</scope>
</reference>
<name>A0A4Y2RA59_ARAVE</name>
<gene>
    <name evidence="1" type="ORF">AVEN_154482_1</name>
    <name evidence="2" type="ORF">AVEN_241900_1</name>
</gene>
<proteinExistence type="predicted"/>
<evidence type="ECO:0000313" key="3">
    <source>
        <dbReference type="Proteomes" id="UP000499080"/>
    </source>
</evidence>
<evidence type="ECO:0000313" key="1">
    <source>
        <dbReference type="EMBL" id="GBN71906.1"/>
    </source>
</evidence>
<comment type="caution">
    <text evidence="2">The sequence shown here is derived from an EMBL/GenBank/DDBJ whole genome shotgun (WGS) entry which is preliminary data.</text>
</comment>
<organism evidence="2 3">
    <name type="scientific">Araneus ventricosus</name>
    <name type="common">Orbweaver spider</name>
    <name type="synonym">Epeira ventricosa</name>
    <dbReference type="NCBI Taxonomy" id="182803"/>
    <lineage>
        <taxon>Eukaryota</taxon>
        <taxon>Metazoa</taxon>
        <taxon>Ecdysozoa</taxon>
        <taxon>Arthropoda</taxon>
        <taxon>Chelicerata</taxon>
        <taxon>Arachnida</taxon>
        <taxon>Araneae</taxon>
        <taxon>Araneomorphae</taxon>
        <taxon>Entelegynae</taxon>
        <taxon>Araneoidea</taxon>
        <taxon>Araneidae</taxon>
        <taxon>Araneus</taxon>
    </lineage>
</organism>
<sequence length="110" mass="12497">MTKSTRKLRSGDLLIEIATRKQAQQIIQLESLDTIPVTVSAHATLNSSKCVISCGELLHVPMEKVLKGFQQQEVTHIQRIKIRQNGQLNDTKYLILITLQKYQIRLELGT</sequence>
<protein>
    <submittedName>
        <fullName evidence="2">Uncharacterized protein</fullName>
    </submittedName>
</protein>
<dbReference type="OrthoDB" id="6435956at2759"/>
<dbReference type="Proteomes" id="UP000499080">
    <property type="component" value="Unassembled WGS sequence"/>
</dbReference>
<evidence type="ECO:0000313" key="2">
    <source>
        <dbReference type="EMBL" id="GBN72674.1"/>
    </source>
</evidence>
<keyword evidence="3" id="KW-1185">Reference proteome</keyword>
<dbReference type="AlphaFoldDB" id="A0A4Y2RA59"/>
<dbReference type="EMBL" id="BGPR01016118">
    <property type="protein sequence ID" value="GBN71906.1"/>
    <property type="molecule type" value="Genomic_DNA"/>
</dbReference>